<evidence type="ECO:0000256" key="1">
    <source>
        <dbReference type="SAM" id="Phobius"/>
    </source>
</evidence>
<dbReference type="Pfam" id="PF02517">
    <property type="entry name" value="Rce1-like"/>
    <property type="match status" value="1"/>
</dbReference>
<keyword evidence="3" id="KW-0482">Metalloprotease</keyword>
<keyword evidence="1" id="KW-0812">Transmembrane</keyword>
<sequence length="304" mass="32545">MSCLRPWLGGPLALVPRRPVCHACTHSPRHQRGGRHAGLDQGRGVLVRVQPRAWIGLVVWALYLAVVVVIQASSGISYSEFGDSAENLWRGAVLSLAVGAVLVAVVTTWLGWWRPALRERRPTKARWTIIAPALLVVAVIGNLAATDWNAVGTDFVLAAVTLGVLVGFNEELTSRGLFLTGLRSSTREVWVALLSSLLFGLMHGVNIFLGQSVGETAVQVGQAFLQGLVFYILRRVTGSLIWAMPLHGAWDVSTFTVGLGDASSPLGIFVLLAALFALVTFRFAARDAGEGADQPALRPENAPG</sequence>
<feature type="transmembrane region" description="Helical" evidence="1">
    <location>
        <begin position="53"/>
        <end position="72"/>
    </location>
</feature>
<feature type="transmembrane region" description="Helical" evidence="1">
    <location>
        <begin position="92"/>
        <end position="113"/>
    </location>
</feature>
<dbReference type="GO" id="GO:0006508">
    <property type="term" value="P:proteolysis"/>
    <property type="evidence" value="ECO:0007669"/>
    <property type="project" value="UniProtKB-KW"/>
</dbReference>
<dbReference type="InterPro" id="IPR003675">
    <property type="entry name" value="Rce1/LyrA-like_dom"/>
</dbReference>
<evidence type="ECO:0000259" key="2">
    <source>
        <dbReference type="Pfam" id="PF02517"/>
    </source>
</evidence>
<accession>A0A413RKV5</accession>
<dbReference type="Proteomes" id="UP000283374">
    <property type="component" value="Unassembled WGS sequence"/>
</dbReference>
<keyword evidence="4" id="KW-1185">Reference proteome</keyword>
<protein>
    <submittedName>
        <fullName evidence="3">CPBP family intramembrane metalloprotease</fullName>
    </submittedName>
</protein>
<feature type="transmembrane region" description="Helical" evidence="1">
    <location>
        <begin position="125"/>
        <end position="144"/>
    </location>
</feature>
<reference evidence="3 4" key="1">
    <citation type="submission" date="2018-08" db="EMBL/GenBank/DDBJ databases">
        <title>Cellulomonas rhizosphaerae sp. nov., a novel actinomycete isolated from soil.</title>
        <authorList>
            <person name="Tian Y."/>
        </authorList>
    </citation>
    <scope>NUCLEOTIDE SEQUENCE [LARGE SCALE GENOMIC DNA]</scope>
    <source>
        <strain evidence="3 4">NEAU-TCZ24</strain>
    </source>
</reference>
<feature type="transmembrane region" description="Helical" evidence="1">
    <location>
        <begin position="189"/>
        <end position="210"/>
    </location>
</feature>
<gene>
    <name evidence="3" type="ORF">D1825_10920</name>
</gene>
<organism evidence="3 4">
    <name type="scientific">Cellulomonas rhizosphaerae</name>
    <dbReference type="NCBI Taxonomy" id="2293719"/>
    <lineage>
        <taxon>Bacteria</taxon>
        <taxon>Bacillati</taxon>
        <taxon>Actinomycetota</taxon>
        <taxon>Actinomycetes</taxon>
        <taxon>Micrococcales</taxon>
        <taxon>Cellulomonadaceae</taxon>
        <taxon>Cellulomonas</taxon>
    </lineage>
</organism>
<evidence type="ECO:0000313" key="4">
    <source>
        <dbReference type="Proteomes" id="UP000283374"/>
    </source>
</evidence>
<feature type="domain" description="CAAX prenyl protease 2/Lysostaphin resistance protein A-like" evidence="2">
    <location>
        <begin position="155"/>
        <end position="252"/>
    </location>
</feature>
<feature type="transmembrane region" description="Helical" evidence="1">
    <location>
        <begin position="266"/>
        <end position="285"/>
    </location>
</feature>
<keyword evidence="3" id="KW-0645">Protease</keyword>
<feature type="transmembrane region" description="Helical" evidence="1">
    <location>
        <begin position="150"/>
        <end position="168"/>
    </location>
</feature>
<keyword evidence="1" id="KW-0472">Membrane</keyword>
<keyword evidence="1" id="KW-1133">Transmembrane helix</keyword>
<dbReference type="GO" id="GO:0004175">
    <property type="term" value="F:endopeptidase activity"/>
    <property type="evidence" value="ECO:0007669"/>
    <property type="project" value="UniProtKB-ARBA"/>
</dbReference>
<name>A0A413RKV5_9CELL</name>
<keyword evidence="3" id="KW-0378">Hydrolase</keyword>
<dbReference type="AlphaFoldDB" id="A0A413RKV5"/>
<dbReference type="GO" id="GO:0008237">
    <property type="term" value="F:metallopeptidase activity"/>
    <property type="evidence" value="ECO:0007669"/>
    <property type="project" value="UniProtKB-KW"/>
</dbReference>
<proteinExistence type="predicted"/>
<comment type="caution">
    <text evidence="3">The sequence shown here is derived from an EMBL/GenBank/DDBJ whole genome shotgun (WGS) entry which is preliminary data.</text>
</comment>
<evidence type="ECO:0000313" key="3">
    <source>
        <dbReference type="EMBL" id="RHA40091.1"/>
    </source>
</evidence>
<dbReference type="EMBL" id="QWKP01000199">
    <property type="protein sequence ID" value="RHA40091.1"/>
    <property type="molecule type" value="Genomic_DNA"/>
</dbReference>
<dbReference type="GO" id="GO:0080120">
    <property type="term" value="P:CAAX-box protein maturation"/>
    <property type="evidence" value="ECO:0007669"/>
    <property type="project" value="UniProtKB-ARBA"/>
</dbReference>